<evidence type="ECO:0000256" key="1">
    <source>
        <dbReference type="SAM" id="MobiDB-lite"/>
    </source>
</evidence>
<dbReference type="EMBL" id="CP113440">
    <property type="protein sequence ID" value="WAK64062.1"/>
    <property type="molecule type" value="Genomic_DNA"/>
</dbReference>
<reference evidence="5" key="1">
    <citation type="submission" date="2022-11" db="EMBL/GenBank/DDBJ databases">
        <title>Streptococcus macedonicus and Acinetobacter baumannii: co-inhabitants of the cheese production environment.</title>
        <authorList>
            <person name="Johnson J."/>
            <person name="Curtin C."/>
            <person name="Waite-Cusic J."/>
        </authorList>
    </citation>
    <scope>NUCLEOTIDE SEQUENCE [LARGE SCALE GENOMIC DNA]</scope>
    <source>
        <strain evidence="5">E28</strain>
    </source>
</reference>
<evidence type="ECO:0000313" key="3">
    <source>
        <dbReference type="EMBL" id="WAK64062.1"/>
    </source>
</evidence>
<gene>
    <name evidence="3" type="ORF">OQG81_04300</name>
    <name evidence="2" type="ORF">OQH01_09890</name>
</gene>
<evidence type="ECO:0000313" key="5">
    <source>
        <dbReference type="Proteomes" id="UP001209889"/>
    </source>
</evidence>
<dbReference type="EMBL" id="JAPHJC010000052">
    <property type="protein sequence ID" value="MCW8678779.1"/>
    <property type="molecule type" value="Genomic_DNA"/>
</dbReference>
<dbReference type="Proteomes" id="UP001156410">
    <property type="component" value="Chromosome"/>
</dbReference>
<dbReference type="Proteomes" id="UP001209889">
    <property type="component" value="Unassembled WGS sequence"/>
</dbReference>
<reference evidence="2" key="5">
    <citation type="submission" date="2024-05" db="EMBL/GenBank/DDBJ databases">
        <title>Streptococcus macedonicus and Acinetobacter baumannii: co-inhabitants of the cheese production environment.</title>
        <authorList>
            <person name="Johnson J."/>
            <person name="Curtin C."/>
            <person name="Waite-Cusic J."/>
        </authorList>
    </citation>
    <scope>NUCLEOTIDE SEQUENCE</scope>
    <source>
        <strain evidence="2">E28</strain>
    </source>
</reference>
<sequence length="188" mass="19885">MALASKTQKTVSEELSSPAATSEATAVGNVANAQNSGVSSEVAEEIAQDVETSAASVSSEVVTEVTEKALDGQEIIEDTDVLKEESLIPEEVIKPETPPKVGPQVSENEKGGEVAALGVVTVHKEVKASTPAKPLASSKATDELPQTSNVIQNYLLALDFALVTLTAGIWKRRKVLKTNKFKFSHPFL</sequence>
<keyword evidence="5" id="KW-1185">Reference proteome</keyword>
<accession>A0A081JIE9</accession>
<reference evidence="3" key="2">
    <citation type="submission" date="2022-11" db="EMBL/GenBank/DDBJ databases">
        <title>Streptococcus macedonicus and Acinetobacter baumannii: co-inhabitants of the cheese production environment.</title>
        <authorList>
            <person name="Johnson J."/>
        </authorList>
    </citation>
    <scope>NUCLEOTIDE SEQUENCE</scope>
    <source>
        <strain evidence="3">E37</strain>
    </source>
</reference>
<protein>
    <submittedName>
        <fullName evidence="3">Uncharacterized protein</fullName>
    </submittedName>
</protein>
<proteinExistence type="predicted"/>
<feature type="compositionally biased region" description="Polar residues" evidence="1">
    <location>
        <begin position="1"/>
        <end position="24"/>
    </location>
</feature>
<organism evidence="3 4">
    <name type="scientific">Streptococcus macedonicus</name>
    <name type="common">Streptococcus gallolyticus macedonicus</name>
    <dbReference type="NCBI Taxonomy" id="59310"/>
    <lineage>
        <taxon>Bacteria</taxon>
        <taxon>Bacillati</taxon>
        <taxon>Bacillota</taxon>
        <taxon>Bacilli</taxon>
        <taxon>Lactobacillales</taxon>
        <taxon>Streptococcaceae</taxon>
        <taxon>Streptococcus</taxon>
    </lineage>
</organism>
<evidence type="ECO:0000313" key="2">
    <source>
        <dbReference type="EMBL" id="MCW8678779.1"/>
    </source>
</evidence>
<reference evidence="5" key="4">
    <citation type="submission" date="2023-07" db="EMBL/GenBank/DDBJ databases">
        <title>Streptococcus macedonicus and Acinetobacter baumannii: co-inhabitants of the cheese production environment.</title>
        <authorList>
            <person name="Johnson J."/>
            <person name="Curtin C."/>
            <person name="Waite-Cusic J."/>
        </authorList>
    </citation>
    <scope>NUCLEOTIDE SEQUENCE [LARGE SCALE GENOMIC DNA]</scope>
    <source>
        <strain evidence="5">E28</strain>
    </source>
</reference>
<dbReference type="AlphaFoldDB" id="A0A081JIE9"/>
<feature type="compositionally biased region" description="Low complexity" evidence="1">
    <location>
        <begin position="50"/>
        <end position="60"/>
    </location>
</feature>
<dbReference type="RefSeq" id="WP_039670614.1">
    <property type="nucleotide sequence ID" value="NZ_CP113440.1"/>
</dbReference>
<reference evidence="3" key="3">
    <citation type="submission" date="2022-11" db="EMBL/GenBank/DDBJ databases">
        <authorList>
            <person name="Johnson J.D."/>
        </authorList>
    </citation>
    <scope>NUCLEOTIDE SEQUENCE</scope>
    <source>
        <strain evidence="2">E28</strain>
        <strain evidence="3">E37</strain>
    </source>
</reference>
<dbReference type="GeneID" id="93936194"/>
<evidence type="ECO:0000313" key="4">
    <source>
        <dbReference type="Proteomes" id="UP001156410"/>
    </source>
</evidence>
<feature type="region of interest" description="Disordered" evidence="1">
    <location>
        <begin position="1"/>
        <end position="60"/>
    </location>
</feature>
<feature type="region of interest" description="Disordered" evidence="1">
    <location>
        <begin position="86"/>
        <end position="109"/>
    </location>
</feature>
<name>A0A081JIE9_STRMC</name>